<dbReference type="PANTHER" id="PTHR43102:SF2">
    <property type="entry name" value="GAF DOMAIN-CONTAINING PROTEIN"/>
    <property type="match status" value="1"/>
</dbReference>
<dbReference type="InterPro" id="IPR035965">
    <property type="entry name" value="PAS-like_dom_sf"/>
</dbReference>
<dbReference type="PANTHER" id="PTHR43102">
    <property type="entry name" value="SLR1143 PROTEIN"/>
    <property type="match status" value="1"/>
</dbReference>
<feature type="domain" description="PAC" evidence="2">
    <location>
        <begin position="239"/>
        <end position="291"/>
    </location>
</feature>
<dbReference type="Gene3D" id="3.30.450.20">
    <property type="entry name" value="PAS domain"/>
    <property type="match status" value="2"/>
</dbReference>
<keyword evidence="4" id="KW-1185">Reference proteome</keyword>
<organism evidence="3 4">
    <name type="scientific">Pseudanabaena cinerea FACHB-1277</name>
    <dbReference type="NCBI Taxonomy" id="2949581"/>
    <lineage>
        <taxon>Bacteria</taxon>
        <taxon>Bacillati</taxon>
        <taxon>Cyanobacteriota</taxon>
        <taxon>Cyanophyceae</taxon>
        <taxon>Pseudanabaenales</taxon>
        <taxon>Pseudanabaenaceae</taxon>
        <taxon>Pseudanabaena</taxon>
        <taxon>Pseudanabaena cinerea</taxon>
    </lineage>
</organism>
<dbReference type="RefSeq" id="WP_190350200.1">
    <property type="nucleotide sequence ID" value="NZ_JACJPY010000014.1"/>
</dbReference>
<dbReference type="InterPro" id="IPR003018">
    <property type="entry name" value="GAF"/>
</dbReference>
<dbReference type="InterPro" id="IPR000014">
    <property type="entry name" value="PAS"/>
</dbReference>
<sequence>MQKPEIPADEGDRQAALNRYKILDTLPEQIYNDLTQLASDICGTKIALISLIDRDRQWFKSRVGIEATETSREISFCGHAVAAKETLHVPDAIEDPRFSDNPLVVGGPKIRFYLGVPLITPDHYALGTLCVIDGEPKQLTSHQIRQLEILGHLVVSQLELRLAEQASRLLVSVVESSNDAIVTNTFDGNITSWNPAAERMFGYSADEVLGKSISMMIPSDRVHEEEVFIDHIKRGERMEHYESIRLHKDGSPRDVSFTVSPVIDATGEIVGASKIVRDITTIKQSQAQLRNITNALNNTAMVAITDVHGSIIFANDKFCEISKYSRAELIGQNHRMISSGYHSRDFFVDIKMTVSIG</sequence>
<dbReference type="Proteomes" id="UP000631421">
    <property type="component" value="Unassembled WGS sequence"/>
</dbReference>
<name>A0A926URC8_9CYAN</name>
<dbReference type="AlphaFoldDB" id="A0A926URC8"/>
<accession>A0A926URC8</accession>
<feature type="domain" description="PAS" evidence="1">
    <location>
        <begin position="285"/>
        <end position="345"/>
    </location>
</feature>
<dbReference type="Pfam" id="PF01590">
    <property type="entry name" value="GAF"/>
    <property type="match status" value="1"/>
</dbReference>
<proteinExistence type="predicted"/>
<feature type="domain" description="PAS" evidence="1">
    <location>
        <begin position="166"/>
        <end position="235"/>
    </location>
</feature>
<reference evidence="3" key="2">
    <citation type="submission" date="2020-08" db="EMBL/GenBank/DDBJ databases">
        <authorList>
            <person name="Chen M."/>
            <person name="Teng W."/>
            <person name="Zhao L."/>
            <person name="Hu C."/>
            <person name="Zhou Y."/>
            <person name="Han B."/>
            <person name="Song L."/>
            <person name="Shu W."/>
        </authorList>
    </citation>
    <scope>NUCLEOTIDE SEQUENCE</scope>
    <source>
        <strain evidence="3">FACHB-1277</strain>
    </source>
</reference>
<comment type="caution">
    <text evidence="3">The sequence shown here is derived from an EMBL/GenBank/DDBJ whole genome shotgun (WGS) entry which is preliminary data.</text>
</comment>
<evidence type="ECO:0000313" key="4">
    <source>
        <dbReference type="Proteomes" id="UP000631421"/>
    </source>
</evidence>
<dbReference type="SMART" id="SM00091">
    <property type="entry name" value="PAS"/>
    <property type="match status" value="2"/>
</dbReference>
<dbReference type="Gene3D" id="3.30.450.40">
    <property type="match status" value="1"/>
</dbReference>
<dbReference type="EMBL" id="JACJPY010000014">
    <property type="protein sequence ID" value="MBD2149831.1"/>
    <property type="molecule type" value="Genomic_DNA"/>
</dbReference>
<dbReference type="InterPro" id="IPR029016">
    <property type="entry name" value="GAF-like_dom_sf"/>
</dbReference>
<evidence type="ECO:0000259" key="1">
    <source>
        <dbReference type="PROSITE" id="PS50112"/>
    </source>
</evidence>
<dbReference type="NCBIfam" id="TIGR00229">
    <property type="entry name" value="sensory_box"/>
    <property type="match status" value="2"/>
</dbReference>
<dbReference type="CDD" id="cd00130">
    <property type="entry name" value="PAS"/>
    <property type="match status" value="2"/>
</dbReference>
<dbReference type="SUPFAM" id="SSF55781">
    <property type="entry name" value="GAF domain-like"/>
    <property type="match status" value="1"/>
</dbReference>
<dbReference type="PROSITE" id="PS50113">
    <property type="entry name" value="PAC"/>
    <property type="match status" value="1"/>
</dbReference>
<dbReference type="SUPFAM" id="SSF55785">
    <property type="entry name" value="PYP-like sensor domain (PAS domain)"/>
    <property type="match status" value="2"/>
</dbReference>
<dbReference type="PROSITE" id="PS50112">
    <property type="entry name" value="PAS"/>
    <property type="match status" value="2"/>
</dbReference>
<reference evidence="3" key="1">
    <citation type="journal article" date="2015" name="ISME J.">
        <title>Draft Genome Sequence of Streptomyces incarnatus NRRL8089, which Produces the Nucleoside Antibiotic Sinefungin.</title>
        <authorList>
            <person name="Oshima K."/>
            <person name="Hattori M."/>
            <person name="Shimizu H."/>
            <person name="Fukuda K."/>
            <person name="Nemoto M."/>
            <person name="Inagaki K."/>
            <person name="Tamura T."/>
        </authorList>
    </citation>
    <scope>NUCLEOTIDE SEQUENCE</scope>
    <source>
        <strain evidence="3">FACHB-1277</strain>
    </source>
</reference>
<protein>
    <submittedName>
        <fullName evidence="3">PAS domain S-box protein</fullName>
    </submittedName>
</protein>
<dbReference type="SMART" id="SM00065">
    <property type="entry name" value="GAF"/>
    <property type="match status" value="1"/>
</dbReference>
<evidence type="ECO:0000313" key="3">
    <source>
        <dbReference type="EMBL" id="MBD2149831.1"/>
    </source>
</evidence>
<dbReference type="Pfam" id="PF13426">
    <property type="entry name" value="PAS_9"/>
    <property type="match status" value="2"/>
</dbReference>
<evidence type="ECO:0000259" key="2">
    <source>
        <dbReference type="PROSITE" id="PS50113"/>
    </source>
</evidence>
<gene>
    <name evidence="3" type="ORF">H6F44_06795</name>
</gene>
<dbReference type="InterPro" id="IPR000700">
    <property type="entry name" value="PAS-assoc_C"/>
</dbReference>